<dbReference type="Proteomes" id="UP000694844">
    <property type="component" value="Chromosome 8"/>
</dbReference>
<evidence type="ECO:0000313" key="1">
    <source>
        <dbReference type="Proteomes" id="UP000694844"/>
    </source>
</evidence>
<name>A0A8B8BIU2_CRAVI</name>
<gene>
    <name evidence="2" type="primary">LOC111110599</name>
</gene>
<evidence type="ECO:0000313" key="2">
    <source>
        <dbReference type="RefSeq" id="XP_022302871.1"/>
    </source>
</evidence>
<dbReference type="GeneID" id="111110599"/>
<proteinExistence type="predicted"/>
<keyword evidence="1" id="KW-1185">Reference proteome</keyword>
<protein>
    <submittedName>
        <fullName evidence="2">Uncharacterized protein LOC111110599</fullName>
    </submittedName>
</protein>
<dbReference type="RefSeq" id="XP_022302871.1">
    <property type="nucleotide sequence ID" value="XM_022447163.1"/>
</dbReference>
<dbReference type="AlphaFoldDB" id="A0A8B8BIU2"/>
<dbReference type="KEGG" id="cvn:111110599"/>
<accession>A0A8B8BIU2</accession>
<reference evidence="2" key="1">
    <citation type="submission" date="2025-08" db="UniProtKB">
        <authorList>
            <consortium name="RefSeq"/>
        </authorList>
    </citation>
    <scope>IDENTIFICATION</scope>
    <source>
        <tissue evidence="2">Whole sample</tissue>
    </source>
</reference>
<organism evidence="1 2">
    <name type="scientific">Crassostrea virginica</name>
    <name type="common">Eastern oyster</name>
    <dbReference type="NCBI Taxonomy" id="6565"/>
    <lineage>
        <taxon>Eukaryota</taxon>
        <taxon>Metazoa</taxon>
        <taxon>Spiralia</taxon>
        <taxon>Lophotrochozoa</taxon>
        <taxon>Mollusca</taxon>
        <taxon>Bivalvia</taxon>
        <taxon>Autobranchia</taxon>
        <taxon>Pteriomorphia</taxon>
        <taxon>Ostreida</taxon>
        <taxon>Ostreoidea</taxon>
        <taxon>Ostreidae</taxon>
        <taxon>Crassostrea</taxon>
    </lineage>
</organism>
<sequence>MRSNKSILSLTGDQNTTFQDLELGNRSGVTVNSSILCDRSSYLILKISRSVVIPSKDSGPYWCKLSGHSSADGGILIEESTKQTLNITGDYKKAQATTVPNHLITTTPLTHSMTGMTIIPVPAQKHVPRGFRCIKKLDERFPWNNSRKCSMMFYAVKRKTWSSKIRSA</sequence>